<dbReference type="InterPro" id="IPR027417">
    <property type="entry name" value="P-loop_NTPase"/>
</dbReference>
<evidence type="ECO:0000256" key="1">
    <source>
        <dbReference type="ARBA" id="ARBA00022741"/>
    </source>
</evidence>
<reference evidence="4" key="1">
    <citation type="submission" date="2018-01" db="EMBL/GenBank/DDBJ databases">
        <authorList>
            <person name="Li J."/>
        </authorList>
    </citation>
    <scope>NUCLEOTIDE SEQUENCE [LARGE SCALE GENOMIC DNA]</scope>
    <source>
        <strain evidence="4">592</strain>
    </source>
</reference>
<dbReference type="InterPro" id="IPR011990">
    <property type="entry name" value="TPR-like_helical_dom_sf"/>
</dbReference>
<dbReference type="SUPFAM" id="SSF48452">
    <property type="entry name" value="TPR-like"/>
    <property type="match status" value="2"/>
</dbReference>
<dbReference type="Pfam" id="PF13191">
    <property type="entry name" value="AAA_16"/>
    <property type="match status" value="1"/>
</dbReference>
<dbReference type="PROSITE" id="PS00622">
    <property type="entry name" value="HTH_LUXR_1"/>
    <property type="match status" value="1"/>
</dbReference>
<evidence type="ECO:0000256" key="2">
    <source>
        <dbReference type="ARBA" id="ARBA00022840"/>
    </source>
</evidence>
<keyword evidence="4" id="KW-1185">Reference proteome</keyword>
<dbReference type="CDD" id="cd06170">
    <property type="entry name" value="LuxR_C_like"/>
    <property type="match status" value="1"/>
</dbReference>
<dbReference type="SUPFAM" id="SSF52540">
    <property type="entry name" value="P-loop containing nucleoside triphosphate hydrolases"/>
    <property type="match status" value="1"/>
</dbReference>
<dbReference type="SUPFAM" id="SSF46894">
    <property type="entry name" value="C-terminal effector domain of the bipartite response regulators"/>
    <property type="match status" value="1"/>
</dbReference>
<dbReference type="Gene3D" id="3.40.50.300">
    <property type="entry name" value="P-loop containing nucleotide triphosphate hydrolases"/>
    <property type="match status" value="1"/>
</dbReference>
<dbReference type="Pfam" id="PF00196">
    <property type="entry name" value="GerE"/>
    <property type="match status" value="1"/>
</dbReference>
<dbReference type="InterPro" id="IPR036388">
    <property type="entry name" value="WH-like_DNA-bd_sf"/>
</dbReference>
<dbReference type="PROSITE" id="PS50043">
    <property type="entry name" value="HTH_LUXR_2"/>
    <property type="match status" value="1"/>
</dbReference>
<gene>
    <name evidence="3" type="ORF">C3E78_15620</name>
</gene>
<dbReference type="Pfam" id="PF13374">
    <property type="entry name" value="TPR_10"/>
    <property type="match status" value="1"/>
</dbReference>
<dbReference type="GO" id="GO:0003677">
    <property type="term" value="F:DNA binding"/>
    <property type="evidence" value="ECO:0007669"/>
    <property type="project" value="InterPro"/>
</dbReference>
<dbReference type="GO" id="GO:0005737">
    <property type="term" value="C:cytoplasm"/>
    <property type="evidence" value="ECO:0007669"/>
    <property type="project" value="TreeGrafter"/>
</dbReference>
<dbReference type="GO" id="GO:0005524">
    <property type="term" value="F:ATP binding"/>
    <property type="evidence" value="ECO:0007669"/>
    <property type="project" value="UniProtKB-KW"/>
</dbReference>
<evidence type="ECO:0000313" key="4">
    <source>
        <dbReference type="Proteomes" id="UP000244384"/>
    </source>
</evidence>
<dbReference type="PANTHER" id="PTHR16305:SF35">
    <property type="entry name" value="TRANSCRIPTIONAL ACTIVATOR DOMAIN"/>
    <property type="match status" value="1"/>
</dbReference>
<dbReference type="KEGG" id="aez:C3E78_15620"/>
<keyword evidence="2" id="KW-0067">ATP-binding</keyword>
<dbReference type="InterPro" id="IPR041664">
    <property type="entry name" value="AAA_16"/>
</dbReference>
<dbReference type="GO" id="GO:0006355">
    <property type="term" value="P:regulation of DNA-templated transcription"/>
    <property type="evidence" value="ECO:0007669"/>
    <property type="project" value="InterPro"/>
</dbReference>
<dbReference type="InterPro" id="IPR000792">
    <property type="entry name" value="Tscrpt_reg_LuxR_C"/>
</dbReference>
<accession>A0A2S0WQ91</accession>
<accession>A0A5F2EU27</accession>
<name>A0A2S0WQ91_9ACTN</name>
<organism evidence="3 4">
    <name type="scientific">Aeromicrobium chenweiae</name>
    <dbReference type="NCBI Taxonomy" id="2079793"/>
    <lineage>
        <taxon>Bacteria</taxon>
        <taxon>Bacillati</taxon>
        <taxon>Actinomycetota</taxon>
        <taxon>Actinomycetes</taxon>
        <taxon>Propionibacteriales</taxon>
        <taxon>Nocardioidaceae</taxon>
        <taxon>Aeromicrobium</taxon>
    </lineage>
</organism>
<dbReference type="EMBL" id="CP026952">
    <property type="protein sequence ID" value="AWB93525.1"/>
    <property type="molecule type" value="Genomic_DNA"/>
</dbReference>
<dbReference type="Proteomes" id="UP000244384">
    <property type="component" value="Chromosome"/>
</dbReference>
<keyword evidence="1" id="KW-0547">Nucleotide-binding</keyword>
<protein>
    <submittedName>
        <fullName evidence="3">LuxR family transcriptional regulator</fullName>
    </submittedName>
</protein>
<dbReference type="PANTHER" id="PTHR16305">
    <property type="entry name" value="TESTICULAR SOLUBLE ADENYLYL CYCLASE"/>
    <property type="match status" value="1"/>
</dbReference>
<evidence type="ECO:0000313" key="3">
    <source>
        <dbReference type="EMBL" id="AWB93525.1"/>
    </source>
</evidence>
<dbReference type="InterPro" id="IPR016032">
    <property type="entry name" value="Sig_transdc_resp-reg_C-effctor"/>
</dbReference>
<dbReference type="Gene3D" id="1.10.10.10">
    <property type="entry name" value="Winged helix-like DNA-binding domain superfamily/Winged helix DNA-binding domain"/>
    <property type="match status" value="1"/>
</dbReference>
<dbReference type="SMART" id="SM00421">
    <property type="entry name" value="HTH_LUXR"/>
    <property type="match status" value="1"/>
</dbReference>
<dbReference type="AlphaFoldDB" id="A0A2S0WQ91"/>
<proteinExistence type="predicted"/>
<sequence>MRVWGSAGCPRPSSFVRITAETSAASAIMDTMATDRIPSTPLFGRTAELEQLLVACGARDGDPAAVLLGGDAGIGKTRLLRELAERTREAGHRVVAGHCLDLGDSAMPYQPFAEAFAGVDDAERDELAARFPALAPLLPWPSAEQSAGVDRSELFASVVAGLDLLASKQPLLLVIEDAHWADASTRHLIRYVLAYLFTHPVHLVVSYRADDLHRRHPLRQAIAEWARLPGVRRIELSPLDDAAVADLVRARGASGLAGDGLTAVVQRAAGNAFFAEELLDAGLADTRAMLPETLADLLLIRLDRLDDDARQVVRAASCSGGRVSDRVLSQVVGLPSPVFDEAIRSAIDHKIMTQVDGDSYAFRHALLAEAVHDDLLPGERRRVNHAYLDVLTADGAHGSAAEISMHAAAAGQLSRAFVASVEAGESAVRLSGYDEAARHYEQALELLSSAPPDTDVIGLLVAAADAWTTAGHLLRALALLNEHLDGLPVDASAEDRARLMIPIGMMAFLAERDAEAARVSEQVLQVLGPQRTVLRARAEALRTAVLSDAWRDEEALELGEHALAMAEEVGAPEVVAEVTVTLARVLSRTGGGDLDKSRQRYDELIESSRRDGNVLGELRGLDNLAFVLFNAGELDDAEAAFRAAMERARATGRTWAPYGFEGRAFSAVICYIRGRWDDALALQTAPPEAPLLAEAILTGGRLMVAAGRGEVDALAEEPRLRAMWERDIAMAVHSSAALIDLHGDSGDLDGARAVRRDVAEVIEKVWDGRLFPGHVRLAGLVVGQLASAAGRLARAEHADLLEEAQRLTDLAAEIVAAHSMMGPEGHAWCLRLAAEGARLRWIAGVDAPPAAELEQVWRDTVAAFTGFGQPFEEARSATRLAAVLLATGRDEEARSLLASARETARSLGARPLLAEIAGLTGPASRSDVELTPRELEVLHQVAAGRSNGEIGARLFISTKTVSVHVSNILAKLGAAGRTEAAAIARRKGLLDD</sequence>
<dbReference type="GO" id="GO:0004016">
    <property type="term" value="F:adenylate cyclase activity"/>
    <property type="evidence" value="ECO:0007669"/>
    <property type="project" value="TreeGrafter"/>
</dbReference>
<dbReference type="PRINTS" id="PR00038">
    <property type="entry name" value="HTHLUXR"/>
</dbReference>
<dbReference type="Gene3D" id="1.25.40.10">
    <property type="entry name" value="Tetratricopeptide repeat domain"/>
    <property type="match status" value="1"/>
</dbReference>